<accession>A0A6A6DRX9</accession>
<evidence type="ECO:0000256" key="1">
    <source>
        <dbReference type="SAM" id="SignalP"/>
    </source>
</evidence>
<feature type="chain" id="PRO_5025650362" description="Ferritin-like domain-containing protein" evidence="1">
    <location>
        <begin position="25"/>
        <end position="184"/>
    </location>
</feature>
<feature type="signal peptide" evidence="1">
    <location>
        <begin position="1"/>
        <end position="24"/>
    </location>
</feature>
<evidence type="ECO:0008006" key="4">
    <source>
        <dbReference type="Google" id="ProtNLM"/>
    </source>
</evidence>
<dbReference type="Pfam" id="PF13668">
    <property type="entry name" value="Ferritin_2"/>
    <property type="match status" value="1"/>
</dbReference>
<keyword evidence="1" id="KW-0732">Signal</keyword>
<protein>
    <recommendedName>
        <fullName evidence="4">Ferritin-like domain-containing protein</fullName>
    </recommendedName>
</protein>
<organism evidence="2 3">
    <name type="scientific">Zopfia rhizophila CBS 207.26</name>
    <dbReference type="NCBI Taxonomy" id="1314779"/>
    <lineage>
        <taxon>Eukaryota</taxon>
        <taxon>Fungi</taxon>
        <taxon>Dikarya</taxon>
        <taxon>Ascomycota</taxon>
        <taxon>Pezizomycotina</taxon>
        <taxon>Dothideomycetes</taxon>
        <taxon>Dothideomycetes incertae sedis</taxon>
        <taxon>Zopfiaceae</taxon>
        <taxon>Zopfia</taxon>
    </lineage>
</organism>
<dbReference type="AlphaFoldDB" id="A0A6A6DRX9"/>
<keyword evidence="3" id="KW-1185">Reference proteome</keyword>
<name>A0A6A6DRX9_9PEZI</name>
<evidence type="ECO:0000313" key="2">
    <source>
        <dbReference type="EMBL" id="KAF2181008.1"/>
    </source>
</evidence>
<sequence length="184" mass="19372">MFSFKIAGGILPSLYIAFSALVDAAPLCPKTINTAGGGLPNTTLPAAVSEGGIKEIQLAQFLENLEVSFFTAGSANITKWGTNGYSNDSIEIVSKIAAVPLIPPCNYSFPVASTKEFFQLAHLIGSAGIGATIGLSDRLATTDPMLTRLVSSILTVESRHDTFFRHVQGDVPNPAPFDTGINDI</sequence>
<dbReference type="Proteomes" id="UP000800200">
    <property type="component" value="Unassembled WGS sequence"/>
</dbReference>
<gene>
    <name evidence="2" type="ORF">K469DRAFT_692524</name>
</gene>
<dbReference type="OrthoDB" id="1001765at2759"/>
<evidence type="ECO:0000313" key="3">
    <source>
        <dbReference type="Proteomes" id="UP000800200"/>
    </source>
</evidence>
<reference evidence="2" key="1">
    <citation type="journal article" date="2020" name="Stud. Mycol.">
        <title>101 Dothideomycetes genomes: a test case for predicting lifestyles and emergence of pathogens.</title>
        <authorList>
            <person name="Haridas S."/>
            <person name="Albert R."/>
            <person name="Binder M."/>
            <person name="Bloem J."/>
            <person name="Labutti K."/>
            <person name="Salamov A."/>
            <person name="Andreopoulos B."/>
            <person name="Baker S."/>
            <person name="Barry K."/>
            <person name="Bills G."/>
            <person name="Bluhm B."/>
            <person name="Cannon C."/>
            <person name="Castanera R."/>
            <person name="Culley D."/>
            <person name="Daum C."/>
            <person name="Ezra D."/>
            <person name="Gonzalez J."/>
            <person name="Henrissat B."/>
            <person name="Kuo A."/>
            <person name="Liang C."/>
            <person name="Lipzen A."/>
            <person name="Lutzoni F."/>
            <person name="Magnuson J."/>
            <person name="Mondo S."/>
            <person name="Nolan M."/>
            <person name="Ohm R."/>
            <person name="Pangilinan J."/>
            <person name="Park H.-J."/>
            <person name="Ramirez L."/>
            <person name="Alfaro M."/>
            <person name="Sun H."/>
            <person name="Tritt A."/>
            <person name="Yoshinaga Y."/>
            <person name="Zwiers L.-H."/>
            <person name="Turgeon B."/>
            <person name="Goodwin S."/>
            <person name="Spatafora J."/>
            <person name="Crous P."/>
            <person name="Grigoriev I."/>
        </authorList>
    </citation>
    <scope>NUCLEOTIDE SEQUENCE</scope>
    <source>
        <strain evidence="2">CBS 207.26</strain>
    </source>
</reference>
<proteinExistence type="predicted"/>
<dbReference type="EMBL" id="ML994655">
    <property type="protein sequence ID" value="KAF2181008.1"/>
    <property type="molecule type" value="Genomic_DNA"/>
</dbReference>